<dbReference type="EMBL" id="BGZK01000277">
    <property type="protein sequence ID" value="GBP33652.1"/>
    <property type="molecule type" value="Genomic_DNA"/>
</dbReference>
<feature type="compositionally biased region" description="Polar residues" evidence="1">
    <location>
        <begin position="35"/>
        <end position="45"/>
    </location>
</feature>
<organism evidence="2 3">
    <name type="scientific">Eumeta variegata</name>
    <name type="common">Bagworm moth</name>
    <name type="synonym">Eumeta japonica</name>
    <dbReference type="NCBI Taxonomy" id="151549"/>
    <lineage>
        <taxon>Eukaryota</taxon>
        <taxon>Metazoa</taxon>
        <taxon>Ecdysozoa</taxon>
        <taxon>Arthropoda</taxon>
        <taxon>Hexapoda</taxon>
        <taxon>Insecta</taxon>
        <taxon>Pterygota</taxon>
        <taxon>Neoptera</taxon>
        <taxon>Endopterygota</taxon>
        <taxon>Lepidoptera</taxon>
        <taxon>Glossata</taxon>
        <taxon>Ditrysia</taxon>
        <taxon>Tineoidea</taxon>
        <taxon>Psychidae</taxon>
        <taxon>Oiketicinae</taxon>
        <taxon>Eumeta</taxon>
    </lineage>
</organism>
<dbReference type="AlphaFoldDB" id="A0A4C1V5V7"/>
<keyword evidence="3" id="KW-1185">Reference proteome</keyword>
<proteinExistence type="predicted"/>
<evidence type="ECO:0000313" key="3">
    <source>
        <dbReference type="Proteomes" id="UP000299102"/>
    </source>
</evidence>
<accession>A0A4C1V5V7</accession>
<gene>
    <name evidence="2" type="ORF">EVAR_16688_1</name>
</gene>
<protein>
    <submittedName>
        <fullName evidence="2">Uncharacterized protein</fullName>
    </submittedName>
</protein>
<evidence type="ECO:0000313" key="2">
    <source>
        <dbReference type="EMBL" id="GBP33652.1"/>
    </source>
</evidence>
<feature type="region of interest" description="Disordered" evidence="1">
    <location>
        <begin position="35"/>
        <end position="56"/>
    </location>
</feature>
<dbReference type="Proteomes" id="UP000299102">
    <property type="component" value="Unassembled WGS sequence"/>
</dbReference>
<evidence type="ECO:0000256" key="1">
    <source>
        <dbReference type="SAM" id="MobiDB-lite"/>
    </source>
</evidence>
<name>A0A4C1V5V7_EUMVA</name>
<sequence length="99" mass="11029">MPKLCHTVRRIEVLVSPHVWRFHAHINTLHGHSFTVTSSDARTPSQPLPVDDESPAPRTEVVMRGRQSPIRHGCAGARFDCHKRAGPRPRPVEAIVTGN</sequence>
<reference evidence="2 3" key="1">
    <citation type="journal article" date="2019" name="Commun. Biol.">
        <title>The bagworm genome reveals a unique fibroin gene that provides high tensile strength.</title>
        <authorList>
            <person name="Kono N."/>
            <person name="Nakamura H."/>
            <person name="Ohtoshi R."/>
            <person name="Tomita M."/>
            <person name="Numata K."/>
            <person name="Arakawa K."/>
        </authorList>
    </citation>
    <scope>NUCLEOTIDE SEQUENCE [LARGE SCALE GENOMIC DNA]</scope>
</reference>
<comment type="caution">
    <text evidence="2">The sequence shown here is derived from an EMBL/GenBank/DDBJ whole genome shotgun (WGS) entry which is preliminary data.</text>
</comment>